<dbReference type="RefSeq" id="WP_170308788.1">
    <property type="nucleotide sequence ID" value="NZ_VIWU01000001.1"/>
</dbReference>
<dbReference type="Proteomes" id="UP000321261">
    <property type="component" value="Unassembled WGS sequence"/>
</dbReference>
<accession>A0A561SK57</accession>
<name>A0A561SK57_9PSEU</name>
<evidence type="ECO:0000313" key="2">
    <source>
        <dbReference type="EMBL" id="TWF75248.1"/>
    </source>
</evidence>
<sequence length="73" mass="8345">MLHGHHTLGEPATRRFRELLAQVDPALAELVSFHTFDSIRRQPDGAGETGAEESEFERATREERVRSMRRADL</sequence>
<evidence type="ECO:0000256" key="1">
    <source>
        <dbReference type="SAM" id="MobiDB-lite"/>
    </source>
</evidence>
<keyword evidence="3" id="KW-1185">Reference proteome</keyword>
<organism evidence="2 3">
    <name type="scientific">Pseudonocardia hierapolitana</name>
    <dbReference type="NCBI Taxonomy" id="1128676"/>
    <lineage>
        <taxon>Bacteria</taxon>
        <taxon>Bacillati</taxon>
        <taxon>Actinomycetota</taxon>
        <taxon>Actinomycetes</taxon>
        <taxon>Pseudonocardiales</taxon>
        <taxon>Pseudonocardiaceae</taxon>
        <taxon>Pseudonocardia</taxon>
    </lineage>
</organism>
<gene>
    <name evidence="2" type="ORF">FHX44_111132</name>
</gene>
<comment type="caution">
    <text evidence="2">The sequence shown here is derived from an EMBL/GenBank/DDBJ whole genome shotgun (WGS) entry which is preliminary data.</text>
</comment>
<dbReference type="AlphaFoldDB" id="A0A561SK57"/>
<feature type="region of interest" description="Disordered" evidence="1">
    <location>
        <begin position="40"/>
        <end position="73"/>
    </location>
</feature>
<protein>
    <submittedName>
        <fullName evidence="2">Uncharacterized protein</fullName>
    </submittedName>
</protein>
<reference evidence="2 3" key="1">
    <citation type="submission" date="2019-06" db="EMBL/GenBank/DDBJ databases">
        <title>Sequencing the genomes of 1000 actinobacteria strains.</title>
        <authorList>
            <person name="Klenk H.-P."/>
        </authorList>
    </citation>
    <scope>NUCLEOTIDE SEQUENCE [LARGE SCALE GENOMIC DNA]</scope>
    <source>
        <strain evidence="2 3">DSM 45671</strain>
    </source>
</reference>
<feature type="compositionally biased region" description="Basic and acidic residues" evidence="1">
    <location>
        <begin position="56"/>
        <end position="73"/>
    </location>
</feature>
<proteinExistence type="predicted"/>
<dbReference type="EMBL" id="VIWU01000001">
    <property type="protein sequence ID" value="TWF75248.1"/>
    <property type="molecule type" value="Genomic_DNA"/>
</dbReference>
<evidence type="ECO:0000313" key="3">
    <source>
        <dbReference type="Proteomes" id="UP000321261"/>
    </source>
</evidence>